<dbReference type="Gene3D" id="3.40.50.2300">
    <property type="match status" value="2"/>
</dbReference>
<organism evidence="7 8">
    <name type="scientific">Mizuhopecten yessoensis</name>
    <name type="common">Japanese scallop</name>
    <name type="synonym">Patinopecten yessoensis</name>
    <dbReference type="NCBI Taxonomy" id="6573"/>
    <lineage>
        <taxon>Eukaryota</taxon>
        <taxon>Metazoa</taxon>
        <taxon>Spiralia</taxon>
        <taxon>Lophotrochozoa</taxon>
        <taxon>Mollusca</taxon>
        <taxon>Bivalvia</taxon>
        <taxon>Autobranchia</taxon>
        <taxon>Pteriomorphia</taxon>
        <taxon>Pectinida</taxon>
        <taxon>Pectinoidea</taxon>
        <taxon>Pectinidae</taxon>
        <taxon>Mizuhopecten</taxon>
    </lineage>
</organism>
<feature type="domain" description="Receptor ligand binding region" evidence="6">
    <location>
        <begin position="49"/>
        <end position="305"/>
    </location>
</feature>
<dbReference type="AlphaFoldDB" id="A0A210QIQ2"/>
<dbReference type="InterPro" id="IPR001828">
    <property type="entry name" value="ANF_lig-bd_rcpt"/>
</dbReference>
<dbReference type="Proteomes" id="UP000242188">
    <property type="component" value="Unassembled WGS sequence"/>
</dbReference>
<protein>
    <submittedName>
        <fullName evidence="7">Atrial natriuretic peptide receptor 3</fullName>
    </submittedName>
</protein>
<keyword evidence="5" id="KW-0732">Signal</keyword>
<dbReference type="CDD" id="cd06352">
    <property type="entry name" value="PBP1_NPR_GC-like"/>
    <property type="match status" value="1"/>
</dbReference>
<keyword evidence="8" id="KW-1185">Reference proteome</keyword>
<gene>
    <name evidence="7" type="ORF">KP79_PYT16184</name>
</gene>
<dbReference type="GO" id="GO:0016020">
    <property type="term" value="C:membrane"/>
    <property type="evidence" value="ECO:0007669"/>
    <property type="project" value="UniProtKB-SubCell"/>
</dbReference>
<evidence type="ECO:0000256" key="1">
    <source>
        <dbReference type="ARBA" id="ARBA00004370"/>
    </source>
</evidence>
<dbReference type="SUPFAM" id="SSF53822">
    <property type="entry name" value="Periplasmic binding protein-like I"/>
    <property type="match status" value="1"/>
</dbReference>
<dbReference type="EMBL" id="NEDP02003450">
    <property type="protein sequence ID" value="OWF48644.1"/>
    <property type="molecule type" value="Genomic_DNA"/>
</dbReference>
<dbReference type="Pfam" id="PF01094">
    <property type="entry name" value="ANF_receptor"/>
    <property type="match status" value="1"/>
</dbReference>
<comment type="caution">
    <text evidence="7">The sequence shown here is derived from an EMBL/GenBank/DDBJ whole genome shotgun (WGS) entry which is preliminary data.</text>
</comment>
<evidence type="ECO:0000313" key="7">
    <source>
        <dbReference type="EMBL" id="OWF48644.1"/>
    </source>
</evidence>
<evidence type="ECO:0000259" key="6">
    <source>
        <dbReference type="Pfam" id="PF01094"/>
    </source>
</evidence>
<comment type="subcellular location">
    <subcellularLocation>
        <location evidence="1">Membrane</location>
    </subcellularLocation>
</comment>
<sequence>MDKILAFLILASLVVSVRTMVNTPALRLLLLLPERKGSFYYPFGMEKTGAAVYVALDDIKADGLLLNMTIEVDRINTKCNDVYALGVGSDYLHTHTYHGIIGPQCSGVCRHIGRLAAYYNLPCLTGVCQDTEMLNKDTFKTLTRLLGTFDKVGHAVRGIMVHFKWKRIGIISQKHTDRIWKYTREAVEEVVTGAGMLVAVSKEYNAATNDSLKAILAEVASLSRIIVLAVRGETLRTLMVLAHEMALTSGDYMFISVYYYASAKTFGDISWLQNDEYDDVAMTAYTSLIFVSYFTPLTHLYRKFEDDVKRKSETLFNYTYQADEGVSVFSV</sequence>
<dbReference type="PANTHER" id="PTHR44755">
    <property type="entry name" value="NATRIURETIC PEPTIDE RECEPTOR 3-RELATED"/>
    <property type="match status" value="1"/>
</dbReference>
<keyword evidence="7" id="KW-0675">Receptor</keyword>
<name>A0A210QIQ2_MIZYE</name>
<reference evidence="7 8" key="1">
    <citation type="journal article" date="2017" name="Nat. Ecol. Evol.">
        <title>Scallop genome provides insights into evolution of bilaterian karyotype and development.</title>
        <authorList>
            <person name="Wang S."/>
            <person name="Zhang J."/>
            <person name="Jiao W."/>
            <person name="Li J."/>
            <person name="Xun X."/>
            <person name="Sun Y."/>
            <person name="Guo X."/>
            <person name="Huan P."/>
            <person name="Dong B."/>
            <person name="Zhang L."/>
            <person name="Hu X."/>
            <person name="Sun X."/>
            <person name="Wang J."/>
            <person name="Zhao C."/>
            <person name="Wang Y."/>
            <person name="Wang D."/>
            <person name="Huang X."/>
            <person name="Wang R."/>
            <person name="Lv J."/>
            <person name="Li Y."/>
            <person name="Zhang Z."/>
            <person name="Liu B."/>
            <person name="Lu W."/>
            <person name="Hui Y."/>
            <person name="Liang J."/>
            <person name="Zhou Z."/>
            <person name="Hou R."/>
            <person name="Li X."/>
            <person name="Liu Y."/>
            <person name="Li H."/>
            <person name="Ning X."/>
            <person name="Lin Y."/>
            <person name="Zhao L."/>
            <person name="Xing Q."/>
            <person name="Dou J."/>
            <person name="Li Y."/>
            <person name="Mao J."/>
            <person name="Guo H."/>
            <person name="Dou H."/>
            <person name="Li T."/>
            <person name="Mu C."/>
            <person name="Jiang W."/>
            <person name="Fu Q."/>
            <person name="Fu X."/>
            <person name="Miao Y."/>
            <person name="Liu J."/>
            <person name="Yu Q."/>
            <person name="Li R."/>
            <person name="Liao H."/>
            <person name="Li X."/>
            <person name="Kong Y."/>
            <person name="Jiang Z."/>
            <person name="Chourrout D."/>
            <person name="Li R."/>
            <person name="Bao Z."/>
        </authorList>
    </citation>
    <scope>NUCLEOTIDE SEQUENCE [LARGE SCALE GENOMIC DNA]</scope>
    <source>
        <strain evidence="7 8">PY_sf001</strain>
    </source>
</reference>
<keyword evidence="3" id="KW-1133">Transmembrane helix</keyword>
<evidence type="ECO:0000313" key="8">
    <source>
        <dbReference type="Proteomes" id="UP000242188"/>
    </source>
</evidence>
<dbReference type="InterPro" id="IPR028082">
    <property type="entry name" value="Peripla_BP_I"/>
</dbReference>
<proteinExistence type="predicted"/>
<evidence type="ECO:0000256" key="2">
    <source>
        <dbReference type="ARBA" id="ARBA00022692"/>
    </source>
</evidence>
<accession>A0A210QIQ2</accession>
<keyword evidence="2" id="KW-0812">Transmembrane</keyword>
<dbReference type="InterPro" id="IPR052612">
    <property type="entry name" value="ANP_Clearance_Receptor"/>
</dbReference>
<dbReference type="GO" id="GO:0017046">
    <property type="term" value="F:peptide hormone binding"/>
    <property type="evidence" value="ECO:0007669"/>
    <property type="project" value="TreeGrafter"/>
</dbReference>
<dbReference type="GO" id="GO:0007165">
    <property type="term" value="P:signal transduction"/>
    <property type="evidence" value="ECO:0007669"/>
    <property type="project" value="TreeGrafter"/>
</dbReference>
<dbReference type="PANTHER" id="PTHR44755:SF8">
    <property type="entry name" value="RECEPTOR LIGAND BINDING REGION DOMAIN-CONTAINING PROTEIN"/>
    <property type="match status" value="1"/>
</dbReference>
<feature type="signal peptide" evidence="5">
    <location>
        <begin position="1"/>
        <end position="19"/>
    </location>
</feature>
<dbReference type="OrthoDB" id="6142344at2759"/>
<evidence type="ECO:0000256" key="5">
    <source>
        <dbReference type="SAM" id="SignalP"/>
    </source>
</evidence>
<evidence type="ECO:0000256" key="3">
    <source>
        <dbReference type="ARBA" id="ARBA00022989"/>
    </source>
</evidence>
<evidence type="ECO:0000256" key="4">
    <source>
        <dbReference type="ARBA" id="ARBA00023136"/>
    </source>
</evidence>
<dbReference type="GO" id="GO:0038023">
    <property type="term" value="F:signaling receptor activity"/>
    <property type="evidence" value="ECO:0007669"/>
    <property type="project" value="TreeGrafter"/>
</dbReference>
<keyword evidence="4" id="KW-0472">Membrane</keyword>
<feature type="chain" id="PRO_5012916678" evidence="5">
    <location>
        <begin position="20"/>
        <end position="331"/>
    </location>
</feature>